<dbReference type="Pfam" id="PF16212">
    <property type="entry name" value="PhoLip_ATPase_C"/>
    <property type="match status" value="1"/>
</dbReference>
<keyword evidence="7 14" id="KW-0067">ATP-binding</keyword>
<dbReference type="InterPro" id="IPR001757">
    <property type="entry name" value="P_typ_ATPase"/>
</dbReference>
<feature type="binding site" evidence="14">
    <location>
        <position position="664"/>
    </location>
    <ligand>
        <name>ATP</name>
        <dbReference type="ChEBI" id="CHEBI:30616"/>
    </ligand>
</feature>
<evidence type="ECO:0000256" key="8">
    <source>
        <dbReference type="ARBA" id="ARBA00022842"/>
    </source>
</evidence>
<evidence type="ECO:0000256" key="6">
    <source>
        <dbReference type="ARBA" id="ARBA00022741"/>
    </source>
</evidence>
<feature type="transmembrane region" description="Helical" evidence="16">
    <location>
        <begin position="750"/>
        <end position="770"/>
    </location>
</feature>
<feature type="binding site" evidence="14">
    <location>
        <position position="634"/>
    </location>
    <ligand>
        <name>ATP</name>
        <dbReference type="ChEBI" id="CHEBI:30616"/>
    </ligand>
</feature>
<feature type="binding site" evidence="14">
    <location>
        <position position="527"/>
    </location>
    <ligand>
        <name>ATP</name>
        <dbReference type="ChEBI" id="CHEBI:30616"/>
    </ligand>
</feature>
<dbReference type="SUPFAM" id="SSF56784">
    <property type="entry name" value="HAD-like"/>
    <property type="match status" value="1"/>
</dbReference>
<dbReference type="GO" id="GO:0140326">
    <property type="term" value="F:ATPase-coupled intramembrane lipid transporter activity"/>
    <property type="evidence" value="ECO:0007669"/>
    <property type="project" value="UniProtKB-EC"/>
</dbReference>
<keyword evidence="8 15" id="KW-0460">Magnesium</keyword>
<dbReference type="GO" id="GO:0045332">
    <property type="term" value="P:phospholipid translocation"/>
    <property type="evidence" value="ECO:0007669"/>
    <property type="project" value="TreeGrafter"/>
</dbReference>
<evidence type="ECO:0000313" key="19">
    <source>
        <dbReference type="EMBL" id="TNN87118.1"/>
    </source>
</evidence>
<feature type="binding site" evidence="14">
    <location>
        <position position="411"/>
    </location>
    <ligand>
        <name>ATP</name>
        <dbReference type="ChEBI" id="CHEBI:30616"/>
    </ligand>
</feature>
<dbReference type="Gene3D" id="3.40.1110.10">
    <property type="entry name" value="Calcium-transporting ATPase, cytoplasmic domain N"/>
    <property type="match status" value="2"/>
</dbReference>
<dbReference type="GO" id="GO:0005886">
    <property type="term" value="C:plasma membrane"/>
    <property type="evidence" value="ECO:0007669"/>
    <property type="project" value="TreeGrafter"/>
</dbReference>
<comment type="cofactor">
    <cofactor evidence="1 15">
        <name>Mg(2+)</name>
        <dbReference type="ChEBI" id="CHEBI:18420"/>
    </cofactor>
</comment>
<reference evidence="19 20" key="1">
    <citation type="submission" date="2019-03" db="EMBL/GenBank/DDBJ databases">
        <title>First draft genome of Liparis tanakae, snailfish: a comprehensive survey of snailfish specific genes.</title>
        <authorList>
            <person name="Kim W."/>
            <person name="Song I."/>
            <person name="Jeong J.-H."/>
            <person name="Kim D."/>
            <person name="Kim S."/>
            <person name="Ryu S."/>
            <person name="Song J.Y."/>
            <person name="Lee S.K."/>
        </authorList>
    </citation>
    <scope>NUCLEOTIDE SEQUENCE [LARGE SCALE GENOMIC DNA]</scope>
    <source>
        <tissue evidence="19">Muscle</tissue>
    </source>
</reference>
<keyword evidence="11 16" id="KW-0472">Membrane</keyword>
<dbReference type="NCBIfam" id="TIGR01494">
    <property type="entry name" value="ATPase_P-type"/>
    <property type="match status" value="1"/>
</dbReference>
<dbReference type="OrthoDB" id="377733at2759"/>
<dbReference type="SFLD" id="SFLDG00002">
    <property type="entry name" value="C1.7:_P-type_atpase_like"/>
    <property type="match status" value="1"/>
</dbReference>
<feature type="binding site" evidence="14">
    <location>
        <position position="663"/>
    </location>
    <ligand>
        <name>ATP</name>
        <dbReference type="ChEBI" id="CHEBI:30616"/>
    </ligand>
</feature>
<feature type="binding site" evidence="14">
    <location>
        <position position="306"/>
    </location>
    <ligand>
        <name>ATP</name>
        <dbReference type="ChEBI" id="CHEBI:30616"/>
    </ligand>
</feature>
<keyword evidence="20" id="KW-1185">Reference proteome</keyword>
<dbReference type="InterPro" id="IPR044492">
    <property type="entry name" value="P_typ_ATPase_HD_dom"/>
</dbReference>
<dbReference type="PANTHER" id="PTHR24092">
    <property type="entry name" value="PROBABLE PHOSPHOLIPID-TRANSPORTING ATPASE"/>
    <property type="match status" value="1"/>
</dbReference>
<protein>
    <recommendedName>
        <fullName evidence="16">Phospholipid-transporting ATPase</fullName>
        <ecNumber evidence="16">7.6.2.1</ecNumber>
    </recommendedName>
</protein>
<dbReference type="InterPro" id="IPR023298">
    <property type="entry name" value="ATPase_P-typ_TM_dom_sf"/>
</dbReference>
<keyword evidence="4 16" id="KW-0812">Transmembrane</keyword>
<dbReference type="FunFam" id="3.40.50.1000:FF:000014">
    <property type="entry name" value="Phospholipid-transporting ATPase"/>
    <property type="match status" value="1"/>
</dbReference>
<dbReference type="EMBL" id="SRLO01000012">
    <property type="protein sequence ID" value="TNN87118.1"/>
    <property type="molecule type" value="Genomic_DNA"/>
</dbReference>
<feature type="binding site" evidence="14">
    <location>
        <position position="445"/>
    </location>
    <ligand>
        <name>ATP</name>
        <dbReference type="ChEBI" id="CHEBI:30616"/>
    </ligand>
</feature>
<dbReference type="InterPro" id="IPR032630">
    <property type="entry name" value="P_typ_ATPase_c"/>
</dbReference>
<evidence type="ECO:0000256" key="9">
    <source>
        <dbReference type="ARBA" id="ARBA00022967"/>
    </source>
</evidence>
<dbReference type="GO" id="GO:0000287">
    <property type="term" value="F:magnesium ion binding"/>
    <property type="evidence" value="ECO:0007669"/>
    <property type="project" value="UniProtKB-UniRule"/>
</dbReference>
<feature type="binding site" evidence="14">
    <location>
        <position position="526"/>
    </location>
    <ligand>
        <name>ATP</name>
        <dbReference type="ChEBI" id="CHEBI:30616"/>
    </ligand>
</feature>
<gene>
    <name evidence="19" type="primary">ATP8B4_0</name>
    <name evidence="19" type="ORF">EYF80_002873</name>
</gene>
<dbReference type="InterPro" id="IPR036412">
    <property type="entry name" value="HAD-like_sf"/>
</dbReference>
<comment type="subcellular location">
    <subcellularLocation>
        <location evidence="2 16">Membrane</location>
        <topology evidence="2 16">Multi-pass membrane protein</topology>
    </subcellularLocation>
</comment>
<evidence type="ECO:0000256" key="5">
    <source>
        <dbReference type="ARBA" id="ARBA00022723"/>
    </source>
</evidence>
<dbReference type="AlphaFoldDB" id="A0A4Z2JBV9"/>
<keyword evidence="9 16" id="KW-1278">Translocase</keyword>
<dbReference type="InterPro" id="IPR023299">
    <property type="entry name" value="ATPase_P-typ_cyto_dom_N"/>
</dbReference>
<feature type="binding site" evidence="14">
    <location>
        <position position="640"/>
    </location>
    <ligand>
        <name>ATP</name>
        <dbReference type="ChEBI" id="CHEBI:30616"/>
    </ligand>
</feature>
<evidence type="ECO:0000256" key="13">
    <source>
        <dbReference type="PIRSR" id="PIRSR606539-1"/>
    </source>
</evidence>
<dbReference type="InterPro" id="IPR018303">
    <property type="entry name" value="ATPase_P-typ_P_site"/>
</dbReference>
<evidence type="ECO:0000256" key="16">
    <source>
        <dbReference type="RuleBase" id="RU362033"/>
    </source>
</evidence>
<dbReference type="SUPFAM" id="SSF81665">
    <property type="entry name" value="Calcium ATPase, transmembrane domain M"/>
    <property type="match status" value="1"/>
</dbReference>
<keyword evidence="6 14" id="KW-0547">Nucleotide-binding</keyword>
<evidence type="ECO:0000256" key="3">
    <source>
        <dbReference type="ARBA" id="ARBA00008109"/>
    </source>
</evidence>
<dbReference type="GO" id="GO:0005802">
    <property type="term" value="C:trans-Golgi network"/>
    <property type="evidence" value="ECO:0007669"/>
    <property type="project" value="TreeGrafter"/>
</dbReference>
<dbReference type="NCBIfam" id="TIGR01652">
    <property type="entry name" value="ATPase-Plipid"/>
    <property type="match status" value="1"/>
</dbReference>
<evidence type="ECO:0000256" key="14">
    <source>
        <dbReference type="PIRSR" id="PIRSR606539-2"/>
    </source>
</evidence>
<dbReference type="InterPro" id="IPR006539">
    <property type="entry name" value="P-type_ATPase_IV"/>
</dbReference>
<dbReference type="EC" id="7.6.2.1" evidence="16"/>
<feature type="binding site" evidence="14">
    <location>
        <position position="525"/>
    </location>
    <ligand>
        <name>ATP</name>
        <dbReference type="ChEBI" id="CHEBI:30616"/>
    </ligand>
</feature>
<sequence length="780" mass="89163">MQEKERHVKANMRDYNDKFSYADNHIKTSKYNVFTFLPINLFEQFQRVANAYFLVLLILQADILLLCSSEPYGLCYIETAELDGETNLKVRQALTVTSDLGDTTKLMDFDGEVICEPPNNKLDKFIGTLSWRDIKHPLDNEKMLLRGCVLRNTEWCFGMVIFAGLQTKLMQNCGRTTFKRTSIDKLMNTLVLWIFAFLFCMGAILGIGNAVWESWIGRNFQVFLPWEEFQRSAVFSGFLTFWSYIIILNTVVPISLYVSVEVLRLGHSYFINWDQRMYHSQTDTAAEARTTTLNEELGQVEFIFSDKTGTLTQNIMAFSKCSINGHTYGDVYDEFERKVEITEKTACVDFSFNALCDRGFKFYDGRLVEAIKLEDPAAHEFFRLLALCHTVMPEEKSEVRNPEGQIKLYSKGADTIIFDLLDPSSEHLMYTTSEHLCEFAGEGLRTLALAYKDLDEDYLEVWMKKLLFASTVIENREDQLAVLYEEIEQGLKLLGATAIEDKLQEGVPETIACLNLADIKIWVLTGDKLETAMNIGYSCNMLRDDMNEVFIISGHAQPEVQQQLRSAKERILGRSRVSSAVEVEKADDSVFEETIIAEYALVINGHSLAHALEPQLEHVLLDVACLCKTVICCRVTPMQKAQVVELVKRYRRAVTLAIGDGANDVSMIKTAHIGVGISGQEGMQAALASDYSFAQFRYLRRLLLVHGRWSYHRMCHFLCYFFYKNFGFTLVHFWYGFFCGFSAQTVYDQWFITFFNIVYTSLPVLAMGIFDQTSLVMTGT</sequence>
<dbReference type="InterPro" id="IPR023214">
    <property type="entry name" value="HAD_sf"/>
</dbReference>
<feature type="domain" description="P-type ATPase N-terminal" evidence="17">
    <location>
        <begin position="8"/>
        <end position="60"/>
    </location>
</feature>
<comment type="caution">
    <text evidence="19">The sequence shown here is derived from an EMBL/GenBank/DDBJ whole genome shotgun (WGS) entry which is preliminary data.</text>
</comment>
<keyword evidence="5 15" id="KW-0479">Metal-binding</keyword>
<dbReference type="InterPro" id="IPR032631">
    <property type="entry name" value="P-type_ATPase_N"/>
</dbReference>
<evidence type="ECO:0000256" key="12">
    <source>
        <dbReference type="ARBA" id="ARBA00034036"/>
    </source>
</evidence>
<dbReference type="Gene3D" id="3.40.50.1000">
    <property type="entry name" value="HAD superfamily/HAD-like"/>
    <property type="match status" value="2"/>
</dbReference>
<dbReference type="PRINTS" id="PR00119">
    <property type="entry name" value="CATATPASE"/>
</dbReference>
<comment type="catalytic activity">
    <reaction evidence="12 16">
        <text>ATP + H2O + phospholipidSide 1 = ADP + phosphate + phospholipidSide 2.</text>
        <dbReference type="EC" id="7.6.2.1"/>
    </reaction>
</comment>
<evidence type="ECO:0000256" key="11">
    <source>
        <dbReference type="ARBA" id="ARBA00023136"/>
    </source>
</evidence>
<feature type="active site" description="4-aspartylphosphate intermediate" evidence="13">
    <location>
        <position position="306"/>
    </location>
</feature>
<feature type="binding site" evidence="15">
    <location>
        <position position="306"/>
    </location>
    <ligand>
        <name>Mg(2+)</name>
        <dbReference type="ChEBI" id="CHEBI:18420"/>
    </ligand>
</feature>
<feature type="binding site" evidence="15">
    <location>
        <position position="660"/>
    </location>
    <ligand>
        <name>Mg(2+)</name>
        <dbReference type="ChEBI" id="CHEBI:18420"/>
    </ligand>
</feature>
<evidence type="ECO:0000256" key="2">
    <source>
        <dbReference type="ARBA" id="ARBA00004141"/>
    </source>
</evidence>
<proteinExistence type="inferred from homology"/>
<evidence type="ECO:0000256" key="10">
    <source>
        <dbReference type="ARBA" id="ARBA00022989"/>
    </source>
</evidence>
<feature type="transmembrane region" description="Helical" evidence="16">
    <location>
        <begin position="190"/>
        <end position="212"/>
    </location>
</feature>
<organism evidence="19 20">
    <name type="scientific">Liparis tanakae</name>
    <name type="common">Tanaka's snailfish</name>
    <dbReference type="NCBI Taxonomy" id="230148"/>
    <lineage>
        <taxon>Eukaryota</taxon>
        <taxon>Metazoa</taxon>
        <taxon>Chordata</taxon>
        <taxon>Craniata</taxon>
        <taxon>Vertebrata</taxon>
        <taxon>Euteleostomi</taxon>
        <taxon>Actinopterygii</taxon>
        <taxon>Neopterygii</taxon>
        <taxon>Teleostei</taxon>
        <taxon>Neoteleostei</taxon>
        <taxon>Acanthomorphata</taxon>
        <taxon>Eupercaria</taxon>
        <taxon>Perciformes</taxon>
        <taxon>Cottioidei</taxon>
        <taxon>Cottales</taxon>
        <taxon>Liparidae</taxon>
        <taxon>Liparis</taxon>
    </lineage>
</organism>
<dbReference type="SUPFAM" id="SSF81660">
    <property type="entry name" value="Metal cation-transporting ATPase, ATP-binding domain N"/>
    <property type="match status" value="1"/>
</dbReference>
<dbReference type="SFLD" id="SFLDS00003">
    <property type="entry name" value="Haloacid_Dehalogenase"/>
    <property type="match status" value="1"/>
</dbReference>
<dbReference type="PROSITE" id="PS00154">
    <property type="entry name" value="ATPASE_E1_E2"/>
    <property type="match status" value="1"/>
</dbReference>
<dbReference type="SFLD" id="SFLDF00027">
    <property type="entry name" value="p-type_atpase"/>
    <property type="match status" value="1"/>
</dbReference>
<evidence type="ECO:0000259" key="18">
    <source>
        <dbReference type="Pfam" id="PF16212"/>
    </source>
</evidence>
<dbReference type="SUPFAM" id="SSF81653">
    <property type="entry name" value="Calcium ATPase, transduction domain A"/>
    <property type="match status" value="1"/>
</dbReference>
<evidence type="ECO:0000256" key="7">
    <source>
        <dbReference type="ARBA" id="ARBA00022840"/>
    </source>
</evidence>
<comment type="similarity">
    <text evidence="3 16">Belongs to the cation transport ATPase (P-type) (TC 3.A.3) family. Type IV subfamily.</text>
</comment>
<feature type="transmembrane region" description="Helical" evidence="16">
    <location>
        <begin position="232"/>
        <end position="258"/>
    </location>
</feature>
<dbReference type="Proteomes" id="UP000314294">
    <property type="component" value="Unassembled WGS sequence"/>
</dbReference>
<feature type="domain" description="P-type ATPase C-terminal" evidence="18">
    <location>
        <begin position="686"/>
        <end position="773"/>
    </location>
</feature>
<feature type="binding site" evidence="15">
    <location>
        <position position="308"/>
    </location>
    <ligand>
        <name>Mg(2+)</name>
        <dbReference type="ChEBI" id="CHEBI:18420"/>
    </ligand>
</feature>
<dbReference type="GO" id="GO:0005524">
    <property type="term" value="F:ATP binding"/>
    <property type="evidence" value="ECO:0007669"/>
    <property type="project" value="UniProtKB-UniRule"/>
</dbReference>
<comment type="caution">
    <text evidence="16">Lacks conserved residue(s) required for the propagation of feature annotation.</text>
</comment>
<feature type="transmembrane region" description="Helical" evidence="16">
    <location>
        <begin position="717"/>
        <end position="738"/>
    </location>
</feature>
<feature type="binding site" evidence="14">
    <location>
        <position position="307"/>
    </location>
    <ligand>
        <name>ATP</name>
        <dbReference type="ChEBI" id="CHEBI:30616"/>
    </ligand>
</feature>
<evidence type="ECO:0000256" key="1">
    <source>
        <dbReference type="ARBA" id="ARBA00001946"/>
    </source>
</evidence>
<accession>A0A4Z2JBV9</accession>
<dbReference type="GO" id="GO:0016887">
    <property type="term" value="F:ATP hydrolysis activity"/>
    <property type="evidence" value="ECO:0007669"/>
    <property type="project" value="InterPro"/>
</dbReference>
<evidence type="ECO:0000259" key="17">
    <source>
        <dbReference type="Pfam" id="PF16209"/>
    </source>
</evidence>
<dbReference type="GO" id="GO:0007030">
    <property type="term" value="P:Golgi organization"/>
    <property type="evidence" value="ECO:0007669"/>
    <property type="project" value="TreeGrafter"/>
</dbReference>
<dbReference type="Pfam" id="PF16209">
    <property type="entry name" value="PhoLip_ATPase_N"/>
    <property type="match status" value="1"/>
</dbReference>
<evidence type="ECO:0000256" key="15">
    <source>
        <dbReference type="PIRSR" id="PIRSR606539-3"/>
    </source>
</evidence>
<dbReference type="PANTHER" id="PTHR24092:SF80">
    <property type="entry name" value="PHOSPHOLIPID-TRANSPORTING ATPASE IM-RELATED"/>
    <property type="match status" value="1"/>
</dbReference>
<name>A0A4Z2JBV9_9TELE</name>
<keyword evidence="10 16" id="KW-1133">Transmembrane helix</keyword>
<dbReference type="InterPro" id="IPR008250">
    <property type="entry name" value="ATPase_P-typ_transduc_dom_A_sf"/>
</dbReference>
<feature type="binding site" evidence="14">
    <location>
        <position position="308"/>
    </location>
    <ligand>
        <name>ATP</name>
        <dbReference type="ChEBI" id="CHEBI:30616"/>
    </ligand>
</feature>
<evidence type="ECO:0000313" key="20">
    <source>
        <dbReference type="Proteomes" id="UP000314294"/>
    </source>
</evidence>
<feature type="binding site" evidence="15">
    <location>
        <position position="664"/>
    </location>
    <ligand>
        <name>Mg(2+)</name>
        <dbReference type="ChEBI" id="CHEBI:18420"/>
    </ligand>
</feature>
<evidence type="ECO:0000256" key="4">
    <source>
        <dbReference type="ARBA" id="ARBA00022692"/>
    </source>
</evidence>